<proteinExistence type="predicted"/>
<keyword evidence="3" id="KW-0548">Nucleotidyltransferase</keyword>
<dbReference type="EMBL" id="CAMXCT010002984">
    <property type="protein sequence ID" value="CAI4001701.1"/>
    <property type="molecule type" value="Genomic_DNA"/>
</dbReference>
<gene>
    <name evidence="2" type="ORF">C1SCF055_LOCUS27724</name>
</gene>
<evidence type="ECO:0000256" key="1">
    <source>
        <dbReference type="SAM" id="MobiDB-lite"/>
    </source>
</evidence>
<reference evidence="2" key="1">
    <citation type="submission" date="2022-10" db="EMBL/GenBank/DDBJ databases">
        <authorList>
            <person name="Chen Y."/>
            <person name="Dougan E. K."/>
            <person name="Chan C."/>
            <person name="Rhodes N."/>
            <person name="Thang M."/>
        </authorList>
    </citation>
    <scope>NUCLEOTIDE SEQUENCE</scope>
</reference>
<feature type="compositionally biased region" description="Basic and acidic residues" evidence="1">
    <location>
        <begin position="408"/>
        <end position="432"/>
    </location>
</feature>
<comment type="caution">
    <text evidence="2">The sequence shown here is derived from an EMBL/GenBank/DDBJ whole genome shotgun (WGS) entry which is preliminary data.</text>
</comment>
<feature type="non-terminal residue" evidence="2">
    <location>
        <position position="1"/>
    </location>
</feature>
<dbReference type="Proteomes" id="UP001152797">
    <property type="component" value="Unassembled WGS sequence"/>
</dbReference>
<feature type="region of interest" description="Disordered" evidence="1">
    <location>
        <begin position="389"/>
        <end position="455"/>
    </location>
</feature>
<dbReference type="EMBL" id="CAMXCT030002984">
    <property type="protein sequence ID" value="CAL4789013.1"/>
    <property type="molecule type" value="Genomic_DNA"/>
</dbReference>
<protein>
    <submittedName>
        <fullName evidence="3">Reverse transcriptase Ty1/copia-type domain-containing protein</fullName>
    </submittedName>
</protein>
<dbReference type="GO" id="GO:0003964">
    <property type="term" value="F:RNA-directed DNA polymerase activity"/>
    <property type="evidence" value="ECO:0007669"/>
    <property type="project" value="UniProtKB-KW"/>
</dbReference>
<keyword evidence="4" id="KW-1185">Reference proteome</keyword>
<feature type="compositionally biased region" description="Polar residues" evidence="1">
    <location>
        <begin position="433"/>
        <end position="445"/>
    </location>
</feature>
<evidence type="ECO:0000313" key="4">
    <source>
        <dbReference type="Proteomes" id="UP001152797"/>
    </source>
</evidence>
<dbReference type="AlphaFoldDB" id="A0A9P1D2H1"/>
<sequence>MKGKRAAPSTKTPDAKATPALVREYDDDFIVNAVPIEKKNKMDVKFNDKVETIMYVKPDFVECSNRKPKRNMSRAQKKSLTCRTTRDIMDDQQWVLQSKLGMTRARAIGILMDDYDEFSDVDEVHIILGPKNDIKLKINNIDFLENNSRAEICYVEVIPHVPGQYGRRDNVMCITMPIELKDRRFIMDSGSGHDLISSTRVDRMDIDTYQSDRVNFHTANGITSTTTMVDLDFDTFNDPARAHVLEDTPSVLSLGKRCMEQGYTFVWPSGREPYMINSEGGKIKMEVHDLIPYVYLGAKDYRPSSDYQAELVMKVLGLNGNNHASRTIYLDGESGDEMSESDDGVGTYVDDPTKSLRKTKKKKRSKRKTTPVEEEFHRMMEEMDIKLDKEKADDVEVVDGPPLPPPDGEIKLKKEKEKKAKAEISEKKKYDSSRNPWERSSTSHGASDLDDIKKR</sequence>
<keyword evidence="3" id="KW-0808">Transferase</keyword>
<keyword evidence="3" id="KW-0695">RNA-directed DNA polymerase</keyword>
<feature type="compositionally biased region" description="Basic residues" evidence="1">
    <location>
        <begin position="355"/>
        <end position="369"/>
    </location>
</feature>
<feature type="compositionally biased region" description="Acidic residues" evidence="1">
    <location>
        <begin position="333"/>
        <end position="343"/>
    </location>
</feature>
<organism evidence="2">
    <name type="scientific">Cladocopium goreaui</name>
    <dbReference type="NCBI Taxonomy" id="2562237"/>
    <lineage>
        <taxon>Eukaryota</taxon>
        <taxon>Sar</taxon>
        <taxon>Alveolata</taxon>
        <taxon>Dinophyceae</taxon>
        <taxon>Suessiales</taxon>
        <taxon>Symbiodiniaceae</taxon>
        <taxon>Cladocopium</taxon>
    </lineage>
</organism>
<name>A0A9P1D2H1_9DINO</name>
<evidence type="ECO:0000313" key="3">
    <source>
        <dbReference type="EMBL" id="CAL4789013.1"/>
    </source>
</evidence>
<accession>A0A9P1D2H1</accession>
<dbReference type="OrthoDB" id="273070at2759"/>
<reference evidence="3 4" key="2">
    <citation type="submission" date="2024-05" db="EMBL/GenBank/DDBJ databases">
        <authorList>
            <person name="Chen Y."/>
            <person name="Shah S."/>
            <person name="Dougan E. K."/>
            <person name="Thang M."/>
            <person name="Chan C."/>
        </authorList>
    </citation>
    <scope>NUCLEOTIDE SEQUENCE [LARGE SCALE GENOMIC DNA]</scope>
</reference>
<feature type="region of interest" description="Disordered" evidence="1">
    <location>
        <begin position="331"/>
        <end position="377"/>
    </location>
</feature>
<dbReference type="EMBL" id="CAMXCT020002984">
    <property type="protein sequence ID" value="CAL1155076.1"/>
    <property type="molecule type" value="Genomic_DNA"/>
</dbReference>
<evidence type="ECO:0000313" key="2">
    <source>
        <dbReference type="EMBL" id="CAI4001701.1"/>
    </source>
</evidence>